<sequence>MPTTTSNETELIIEGTTMNAVNNTKGGAIFEFNRSLTAADYEHLVGVFTTGSNGQSGAESQVSAMPSPLEQDSCFLSQFLHPARSVTIRDSMINGINNTTGGLIVHVKSVSQDQ</sequence>
<dbReference type="AlphaFoldDB" id="A0A8H5EU58"/>
<organism evidence="1 2">
    <name type="scientific">Psilocybe cf. subviscida</name>
    <dbReference type="NCBI Taxonomy" id="2480587"/>
    <lineage>
        <taxon>Eukaryota</taxon>
        <taxon>Fungi</taxon>
        <taxon>Dikarya</taxon>
        <taxon>Basidiomycota</taxon>
        <taxon>Agaricomycotina</taxon>
        <taxon>Agaricomycetes</taxon>
        <taxon>Agaricomycetidae</taxon>
        <taxon>Agaricales</taxon>
        <taxon>Agaricineae</taxon>
        <taxon>Strophariaceae</taxon>
        <taxon>Psilocybe</taxon>
    </lineage>
</organism>
<dbReference type="EMBL" id="JAACJJ010000056">
    <property type="protein sequence ID" value="KAF5312088.1"/>
    <property type="molecule type" value="Genomic_DNA"/>
</dbReference>
<dbReference type="Proteomes" id="UP000567179">
    <property type="component" value="Unassembled WGS sequence"/>
</dbReference>
<evidence type="ECO:0000313" key="1">
    <source>
        <dbReference type="EMBL" id="KAF5312088.1"/>
    </source>
</evidence>
<protein>
    <submittedName>
        <fullName evidence="1">Uncharacterized protein</fullName>
    </submittedName>
</protein>
<name>A0A8H5EU58_9AGAR</name>
<evidence type="ECO:0000313" key="2">
    <source>
        <dbReference type="Proteomes" id="UP000567179"/>
    </source>
</evidence>
<keyword evidence="2" id="KW-1185">Reference proteome</keyword>
<accession>A0A8H5EU58</accession>
<reference evidence="1 2" key="1">
    <citation type="journal article" date="2020" name="ISME J.">
        <title>Uncovering the hidden diversity of litter-decomposition mechanisms in mushroom-forming fungi.</title>
        <authorList>
            <person name="Floudas D."/>
            <person name="Bentzer J."/>
            <person name="Ahren D."/>
            <person name="Johansson T."/>
            <person name="Persson P."/>
            <person name="Tunlid A."/>
        </authorList>
    </citation>
    <scope>NUCLEOTIDE SEQUENCE [LARGE SCALE GENOMIC DNA]</scope>
    <source>
        <strain evidence="1 2">CBS 101986</strain>
    </source>
</reference>
<comment type="caution">
    <text evidence="1">The sequence shown here is derived from an EMBL/GenBank/DDBJ whole genome shotgun (WGS) entry which is preliminary data.</text>
</comment>
<gene>
    <name evidence="1" type="ORF">D9619_002574</name>
</gene>
<proteinExistence type="predicted"/>